<dbReference type="RefSeq" id="WP_183571585.1">
    <property type="nucleotide sequence ID" value="NZ_JACHOP010000017.1"/>
</dbReference>
<dbReference type="AlphaFoldDB" id="A0A840ZMJ6"/>
<reference evidence="1 2" key="1">
    <citation type="submission" date="2020-08" db="EMBL/GenBank/DDBJ databases">
        <title>Genomic Encyclopedia of Type Strains, Phase IV (KMG-IV): sequencing the most valuable type-strain genomes for metagenomic binning, comparative biology and taxonomic classification.</title>
        <authorList>
            <person name="Goeker M."/>
        </authorList>
    </citation>
    <scope>NUCLEOTIDE SEQUENCE [LARGE SCALE GENOMIC DNA]</scope>
    <source>
        <strain evidence="1 2">DSM 2163</strain>
    </source>
</reference>
<gene>
    <name evidence="1" type="ORF">HNR00_003543</name>
</gene>
<organism evidence="1 2">
    <name type="scientific">Methylorubrum rhodinum</name>
    <dbReference type="NCBI Taxonomy" id="29428"/>
    <lineage>
        <taxon>Bacteria</taxon>
        <taxon>Pseudomonadati</taxon>
        <taxon>Pseudomonadota</taxon>
        <taxon>Alphaproteobacteria</taxon>
        <taxon>Hyphomicrobiales</taxon>
        <taxon>Methylobacteriaceae</taxon>
        <taxon>Methylorubrum</taxon>
    </lineage>
</organism>
<name>A0A840ZMJ6_9HYPH</name>
<evidence type="ECO:0000313" key="2">
    <source>
        <dbReference type="Proteomes" id="UP000583454"/>
    </source>
</evidence>
<dbReference type="Proteomes" id="UP000583454">
    <property type="component" value="Unassembled WGS sequence"/>
</dbReference>
<comment type="caution">
    <text evidence="1">The sequence shown here is derived from an EMBL/GenBank/DDBJ whole genome shotgun (WGS) entry which is preliminary data.</text>
</comment>
<protein>
    <submittedName>
        <fullName evidence="1">Uncharacterized protein</fullName>
    </submittedName>
</protein>
<accession>A0A840ZMJ6</accession>
<sequence length="93" mass="9366">MASDLIASARLPDALDTLQMLATVAHDRVCVVEGAASKAIVAEDRRAGLLTVAADFRALAERMEAAAAEVALNAIAEGLAGAIGEPPAVARAA</sequence>
<evidence type="ECO:0000313" key="1">
    <source>
        <dbReference type="EMBL" id="MBB5758816.1"/>
    </source>
</evidence>
<proteinExistence type="predicted"/>
<keyword evidence="2" id="KW-1185">Reference proteome</keyword>
<dbReference type="EMBL" id="JACHOP010000017">
    <property type="protein sequence ID" value="MBB5758816.1"/>
    <property type="molecule type" value="Genomic_DNA"/>
</dbReference>